<evidence type="ECO:0000256" key="1">
    <source>
        <dbReference type="SAM" id="Phobius"/>
    </source>
</evidence>
<accession>A0A267MGT8</accession>
<keyword evidence="1" id="KW-0472">Membrane</keyword>
<feature type="transmembrane region" description="Helical" evidence="1">
    <location>
        <begin position="42"/>
        <end position="64"/>
    </location>
</feature>
<name>A0A267MGT8_9FIRM</name>
<dbReference type="EMBL" id="NIBG01000020">
    <property type="protein sequence ID" value="PAB58095.1"/>
    <property type="molecule type" value="Genomic_DNA"/>
</dbReference>
<organism evidence="2 3">
    <name type="scientific">Anaeromicrobium sediminis</name>
    <dbReference type="NCBI Taxonomy" id="1478221"/>
    <lineage>
        <taxon>Bacteria</taxon>
        <taxon>Bacillati</taxon>
        <taxon>Bacillota</taxon>
        <taxon>Clostridia</taxon>
        <taxon>Peptostreptococcales</taxon>
        <taxon>Thermotaleaceae</taxon>
        <taxon>Anaeromicrobium</taxon>
    </lineage>
</organism>
<protein>
    <recommendedName>
        <fullName evidence="4">DUF5673 domain-containing protein</fullName>
    </recommendedName>
</protein>
<comment type="caution">
    <text evidence="2">The sequence shown here is derived from an EMBL/GenBank/DDBJ whole genome shotgun (WGS) entry which is preliminary data.</text>
</comment>
<keyword evidence="1" id="KW-0812">Transmembrane</keyword>
<dbReference type="RefSeq" id="WP_095134988.1">
    <property type="nucleotide sequence ID" value="NZ_NIBG01000020.1"/>
</dbReference>
<sequence length="165" mass="19222">MYIIKQTIKQKRLSFWKLCLMIIGTIITLDISLRLLKIVSPILATIGALLSFGLAVCACLYIIYRRISYYNYKIIGDELIMERVFGRASHSFLSLKLSELDLFEAYDKADIEKIKEKKAKTYKFISTRETKNWYIGEFTRGGDVYRFVFEPNKELLNAINAVMSY</sequence>
<feature type="transmembrane region" description="Helical" evidence="1">
    <location>
        <begin position="15"/>
        <end position="36"/>
    </location>
</feature>
<proteinExistence type="predicted"/>
<evidence type="ECO:0008006" key="4">
    <source>
        <dbReference type="Google" id="ProtNLM"/>
    </source>
</evidence>
<evidence type="ECO:0000313" key="3">
    <source>
        <dbReference type="Proteomes" id="UP000216024"/>
    </source>
</evidence>
<dbReference type="OrthoDB" id="1953508at2"/>
<dbReference type="AlphaFoldDB" id="A0A267MGT8"/>
<reference evidence="2 3" key="1">
    <citation type="submission" date="2017-06" db="EMBL/GenBank/DDBJ databases">
        <title>Draft genome sequence of anaerobic fermentative bacterium Anaeromicrobium sediminis DY2726D isolated from West Pacific Ocean sediments.</title>
        <authorList>
            <person name="Zeng X."/>
        </authorList>
    </citation>
    <scope>NUCLEOTIDE SEQUENCE [LARGE SCALE GENOMIC DNA]</scope>
    <source>
        <strain evidence="2 3">DY2726D</strain>
    </source>
</reference>
<keyword evidence="1" id="KW-1133">Transmembrane helix</keyword>
<dbReference type="Proteomes" id="UP000216024">
    <property type="component" value="Unassembled WGS sequence"/>
</dbReference>
<evidence type="ECO:0000313" key="2">
    <source>
        <dbReference type="EMBL" id="PAB58095.1"/>
    </source>
</evidence>
<keyword evidence="3" id="KW-1185">Reference proteome</keyword>
<gene>
    <name evidence="2" type="ORF">CCE28_17320</name>
</gene>